<evidence type="ECO:0000313" key="2">
    <source>
        <dbReference type="EMBL" id="OMJ76392.1"/>
    </source>
</evidence>
<evidence type="ECO:0000256" key="1">
    <source>
        <dbReference type="SAM" id="Coils"/>
    </source>
</evidence>
<dbReference type="EMBL" id="MPUH01000634">
    <property type="protein sequence ID" value="OMJ76392.1"/>
    <property type="molecule type" value="Genomic_DNA"/>
</dbReference>
<sequence>MINAIKQRPREALRMWKGFVEACKQKGIFDNLRSQRLKISLDRIPRRKLKDAVQRVLGDGSKAKGAIKNILSAIQKMPKNALERWRDYIQNIKTKGMLDNARAHKLLNAFDRIPRRTIKDVVERVIGEGDKVKGALKSIVNSLKKASKTAFVKWNDYIKDVKAKKLFDNIISQKLKIALSKIPNRTLRDGYERIIGDGSKVKGALNSILHNLKRRPRNALELWKKFNDACKNRNILDSLRSQKLKNALTRIPTRSSKDCFQRIVGGGSKATGAIKAIFMALEKLPRRAFLNWKIFIDETKKKGLSDNVKSEKLKFFLFRIQSRSLRLIFSDIMPNTAHIKRALRGLVLVFDKGLIESFQKWALFCKDSQKTAFEKKAKAFIIKESLSKPSRRVLRSCKDHVDHDNSKLRLALKILGSNCIKLYADYFKKWYVTIKPEKLKTSLKGRTLADVLSKLPLRTIKGVFEKISPKGNQTKATLLNMAHQFERRLKDAYSKWQKYLTTCEREELFDSVRTQKLIKSLKQITLRTLRQTTTRVYGAGNLAEGLLSKMFKAIEKMPLIAFLRWKDYLKDIQMKRLFDQARSQKLKNSLSKIPNRILSEVFFEISPEKYATVKKALKDLFRHAMKKQRDSFNDWKNFVKKVNSKELMDTSKALKCKAALTKLAMRTQKDSFSRIAGGGNKMIGAIKSIIAGLNKLPKIGFLNWKAYVQAVKSNSLLSNVKALKLQTSLKRIVQRTSKCMTEKILGDGSRVLGIMRRLFAVATHRPQEYISKWRNYVEMCKNKSLTDKIRGLQLKTIMSHVSVKTVKTSLTRISGGGSFVKGIFNKFINAYMAKMKEAYKKLRENALSKRLHITETTTKLKFLALNLVNKRLKVALNAILGDRRVKNMLNKLIKNYQDMAKVAFEELWHRVEKIRTIKKINSAYFVFRQLLNYSKRIQEMRFKYWKNLEFLRRRRMMRKATTKMMTSVTLNYEGALWRWKNIVLKCGYHVTPKHSLAFKRFILSGTNYQKRLVQYSFYKISLYFRAMLSGGKMSLPQAIAQFSKHSRDFSNIDDVERPLSLALESAKSVENPSNVSTVINNKVSKDELNSISQVGAFELFALQIMSARSRKLAWSLSAISTFSKQVVYYDTERTRLIDQINELRYEKHSLLEDNNTLRNHNENLIENLEKTNLEFQALSLNLDNMRLVRMVRVVSKMIEVPMAEAFFILYDSCLDE</sequence>
<organism evidence="2 3">
    <name type="scientific">Stentor coeruleus</name>
    <dbReference type="NCBI Taxonomy" id="5963"/>
    <lineage>
        <taxon>Eukaryota</taxon>
        <taxon>Sar</taxon>
        <taxon>Alveolata</taxon>
        <taxon>Ciliophora</taxon>
        <taxon>Postciliodesmatophora</taxon>
        <taxon>Heterotrichea</taxon>
        <taxon>Heterotrichida</taxon>
        <taxon>Stentoridae</taxon>
        <taxon>Stentor</taxon>
    </lineage>
</organism>
<reference evidence="2 3" key="1">
    <citation type="submission" date="2016-11" db="EMBL/GenBank/DDBJ databases">
        <title>The macronuclear genome of Stentor coeruleus: a giant cell with tiny introns.</title>
        <authorList>
            <person name="Slabodnick M."/>
            <person name="Ruby J.G."/>
            <person name="Reiff S.B."/>
            <person name="Swart E.C."/>
            <person name="Gosai S."/>
            <person name="Prabakaran S."/>
            <person name="Witkowska E."/>
            <person name="Larue G.E."/>
            <person name="Fisher S."/>
            <person name="Freeman R.M."/>
            <person name="Gunawardena J."/>
            <person name="Chu W."/>
            <person name="Stover N.A."/>
            <person name="Gregory B.D."/>
            <person name="Nowacki M."/>
            <person name="Derisi J."/>
            <person name="Roy S.W."/>
            <person name="Marshall W.F."/>
            <person name="Sood P."/>
        </authorList>
    </citation>
    <scope>NUCLEOTIDE SEQUENCE [LARGE SCALE GENOMIC DNA]</scope>
    <source>
        <strain evidence="2">WM001</strain>
    </source>
</reference>
<dbReference type="Proteomes" id="UP000187209">
    <property type="component" value="Unassembled WGS sequence"/>
</dbReference>
<evidence type="ECO:0000313" key="3">
    <source>
        <dbReference type="Proteomes" id="UP000187209"/>
    </source>
</evidence>
<comment type="caution">
    <text evidence="2">The sequence shown here is derived from an EMBL/GenBank/DDBJ whole genome shotgun (WGS) entry which is preliminary data.</text>
</comment>
<proteinExistence type="predicted"/>
<keyword evidence="3" id="KW-1185">Reference proteome</keyword>
<dbReference type="AlphaFoldDB" id="A0A1R2BHZ4"/>
<name>A0A1R2BHZ4_9CILI</name>
<gene>
    <name evidence="2" type="ORF">SteCoe_24260</name>
</gene>
<feature type="coiled-coil region" evidence="1">
    <location>
        <begin position="1147"/>
        <end position="1181"/>
    </location>
</feature>
<keyword evidence="1" id="KW-0175">Coiled coil</keyword>
<protein>
    <submittedName>
        <fullName evidence="2">Uncharacterized protein</fullName>
    </submittedName>
</protein>
<accession>A0A1R2BHZ4</accession>